<dbReference type="GO" id="GO:0005829">
    <property type="term" value="C:cytosol"/>
    <property type="evidence" value="ECO:0007669"/>
    <property type="project" value="TreeGrafter"/>
</dbReference>
<protein>
    <submittedName>
        <fullName evidence="1">HAD family phosphatase</fullName>
    </submittedName>
</protein>
<dbReference type="InterPro" id="IPR006379">
    <property type="entry name" value="HAD-SF_hydro_IIB"/>
</dbReference>
<evidence type="ECO:0000313" key="1">
    <source>
        <dbReference type="EMBL" id="NKY21702.1"/>
    </source>
</evidence>
<gene>
    <name evidence="1" type="ORF">HGA03_03375</name>
</gene>
<dbReference type="EMBL" id="JAAXOX010000001">
    <property type="protein sequence ID" value="NKY21702.1"/>
    <property type="molecule type" value="Genomic_DNA"/>
</dbReference>
<dbReference type="GO" id="GO:0000287">
    <property type="term" value="F:magnesium ion binding"/>
    <property type="evidence" value="ECO:0007669"/>
    <property type="project" value="TreeGrafter"/>
</dbReference>
<dbReference type="Pfam" id="PF08282">
    <property type="entry name" value="Hydrolase_3"/>
    <property type="match status" value="1"/>
</dbReference>
<dbReference type="GO" id="GO:0016791">
    <property type="term" value="F:phosphatase activity"/>
    <property type="evidence" value="ECO:0007669"/>
    <property type="project" value="TreeGrafter"/>
</dbReference>
<comment type="caution">
    <text evidence="1">The sequence shown here is derived from an EMBL/GenBank/DDBJ whole genome shotgun (WGS) entry which is preliminary data.</text>
</comment>
<organism evidence="1 2">
    <name type="scientific">Cellulomonas denverensis</name>
    <dbReference type="NCBI Taxonomy" id="264297"/>
    <lineage>
        <taxon>Bacteria</taxon>
        <taxon>Bacillati</taxon>
        <taxon>Actinomycetota</taxon>
        <taxon>Actinomycetes</taxon>
        <taxon>Micrococcales</taxon>
        <taxon>Cellulomonadaceae</taxon>
        <taxon>Cellulomonas</taxon>
    </lineage>
</organism>
<dbReference type="CDD" id="cd07518">
    <property type="entry name" value="HAD_YbiV-Like"/>
    <property type="match status" value="1"/>
</dbReference>
<dbReference type="SUPFAM" id="SSF56784">
    <property type="entry name" value="HAD-like"/>
    <property type="match status" value="1"/>
</dbReference>
<dbReference type="AlphaFoldDB" id="A0A7X6KSX0"/>
<sequence length="284" mass="30361">MSTPDPVLVPPALPDTDQIRLIATDMDGSLLTDEGRMPDGIWPLLTELDRRGIAFCPASGRQFANIREQLGSRGDDYTCIGENGAFVGRADRVLSTTPLPEGIVPRAVQHTRELAAAGLPVGVVVSGARSAYVEYFEGEFAAQVRKHYSVVTEVADLTRVDDVLLKVAVHDAGSVEERTAPAFADLDGPVRVLVSGQHWLDLMSPEADKGHALRRVQDELGIGPEHTMAFGDYRNDLGMLAAARWSCAMDNAHPDVRAAARYVVPSNTRGGVVSTIAAALGLPG</sequence>
<dbReference type="Gene3D" id="3.30.1240.10">
    <property type="match status" value="1"/>
</dbReference>
<dbReference type="SFLD" id="SFLDG01140">
    <property type="entry name" value="C2.B:_Phosphomannomutase_and_P"/>
    <property type="match status" value="1"/>
</dbReference>
<evidence type="ECO:0000313" key="2">
    <source>
        <dbReference type="Proteomes" id="UP000581206"/>
    </source>
</evidence>
<dbReference type="SFLD" id="SFLDS00003">
    <property type="entry name" value="Haloacid_Dehalogenase"/>
    <property type="match status" value="1"/>
</dbReference>
<dbReference type="Gene3D" id="3.40.50.1000">
    <property type="entry name" value="HAD superfamily/HAD-like"/>
    <property type="match status" value="1"/>
</dbReference>
<name>A0A7X6KSX0_9CELL</name>
<dbReference type="NCBIfam" id="TIGR01484">
    <property type="entry name" value="HAD-SF-IIB"/>
    <property type="match status" value="1"/>
</dbReference>
<accession>A0A7X6KSX0</accession>
<dbReference type="RefSeq" id="WP_168628754.1">
    <property type="nucleotide sequence ID" value="NZ_BONL01000010.1"/>
</dbReference>
<reference evidence="1 2" key="1">
    <citation type="submission" date="2020-04" db="EMBL/GenBank/DDBJ databases">
        <title>MicrobeNet Type strains.</title>
        <authorList>
            <person name="Nicholson A.C."/>
        </authorList>
    </citation>
    <scope>NUCLEOTIDE SEQUENCE [LARGE SCALE GENOMIC DNA]</scope>
    <source>
        <strain evidence="1 2">ATCC BAA-788</strain>
    </source>
</reference>
<dbReference type="PANTHER" id="PTHR10000">
    <property type="entry name" value="PHOSPHOSERINE PHOSPHATASE"/>
    <property type="match status" value="1"/>
</dbReference>
<dbReference type="InterPro" id="IPR023214">
    <property type="entry name" value="HAD_sf"/>
</dbReference>
<dbReference type="Proteomes" id="UP000581206">
    <property type="component" value="Unassembled WGS sequence"/>
</dbReference>
<dbReference type="InterPro" id="IPR036412">
    <property type="entry name" value="HAD-like_sf"/>
</dbReference>
<proteinExistence type="predicted"/>
<dbReference type="PANTHER" id="PTHR10000:SF8">
    <property type="entry name" value="HAD SUPERFAMILY HYDROLASE-LIKE, TYPE 3"/>
    <property type="match status" value="1"/>
</dbReference>
<keyword evidence="2" id="KW-1185">Reference proteome</keyword>